<evidence type="ECO:0000259" key="2">
    <source>
        <dbReference type="PROSITE" id="PS51464"/>
    </source>
</evidence>
<evidence type="ECO:0000259" key="1">
    <source>
        <dbReference type="PROSITE" id="PS51371"/>
    </source>
</evidence>
<dbReference type="Gene3D" id="3.10.580.10">
    <property type="entry name" value="CBS-domain"/>
    <property type="match status" value="1"/>
</dbReference>
<reference evidence="3" key="1">
    <citation type="submission" date="2018-05" db="EMBL/GenBank/DDBJ databases">
        <authorList>
            <person name="Lanie J.A."/>
            <person name="Ng W.-L."/>
            <person name="Kazmierczak K.M."/>
            <person name="Andrzejewski T.M."/>
            <person name="Davidsen T.M."/>
            <person name="Wayne K.J."/>
            <person name="Tettelin H."/>
            <person name="Glass J.I."/>
            <person name="Rusch D."/>
            <person name="Podicherti R."/>
            <person name="Tsui H.-C.T."/>
            <person name="Winkler M.E."/>
        </authorList>
    </citation>
    <scope>NUCLEOTIDE SEQUENCE</scope>
</reference>
<accession>A0A382F3Z4</accession>
<feature type="non-terminal residue" evidence="3">
    <location>
        <position position="1"/>
    </location>
</feature>
<dbReference type="PROSITE" id="PS51371">
    <property type="entry name" value="CBS"/>
    <property type="match status" value="2"/>
</dbReference>
<dbReference type="SUPFAM" id="SSF53697">
    <property type="entry name" value="SIS domain"/>
    <property type="match status" value="1"/>
</dbReference>
<dbReference type="InterPro" id="IPR000644">
    <property type="entry name" value="CBS_dom"/>
</dbReference>
<feature type="domain" description="CBS" evidence="1">
    <location>
        <begin position="194"/>
        <end position="250"/>
    </location>
</feature>
<dbReference type="PANTHER" id="PTHR42745:SF1">
    <property type="entry name" value="ARABINOSE 5-PHOSPHATE ISOMERASE KDSD"/>
    <property type="match status" value="1"/>
</dbReference>
<dbReference type="SUPFAM" id="SSF54631">
    <property type="entry name" value="CBS-domain pair"/>
    <property type="match status" value="1"/>
</dbReference>
<evidence type="ECO:0000313" key="3">
    <source>
        <dbReference type="EMBL" id="SVB57738.1"/>
    </source>
</evidence>
<proteinExistence type="predicted"/>
<protein>
    <recommendedName>
        <fullName evidence="4">SIS domain-containing protein</fullName>
    </recommendedName>
</protein>
<dbReference type="SMART" id="SM00116">
    <property type="entry name" value="CBS"/>
    <property type="match status" value="2"/>
</dbReference>
<dbReference type="InterPro" id="IPR046342">
    <property type="entry name" value="CBS_dom_sf"/>
</dbReference>
<dbReference type="Pfam" id="PF01380">
    <property type="entry name" value="SIS"/>
    <property type="match status" value="1"/>
</dbReference>
<name>A0A382F3Z4_9ZZZZ</name>
<dbReference type="InterPro" id="IPR046348">
    <property type="entry name" value="SIS_dom_sf"/>
</dbReference>
<feature type="domain" description="SIS" evidence="2">
    <location>
        <begin position="1"/>
        <end position="103"/>
    </location>
</feature>
<dbReference type="GO" id="GO:1901135">
    <property type="term" value="P:carbohydrate derivative metabolic process"/>
    <property type="evidence" value="ECO:0007669"/>
    <property type="project" value="InterPro"/>
</dbReference>
<dbReference type="GO" id="GO:0097367">
    <property type="term" value="F:carbohydrate derivative binding"/>
    <property type="evidence" value="ECO:0007669"/>
    <property type="project" value="InterPro"/>
</dbReference>
<dbReference type="InterPro" id="IPR050986">
    <property type="entry name" value="GutQ/KpsF_isomerases"/>
</dbReference>
<organism evidence="3">
    <name type="scientific">marine metagenome</name>
    <dbReference type="NCBI Taxonomy" id="408172"/>
    <lineage>
        <taxon>unclassified sequences</taxon>
        <taxon>metagenomes</taxon>
        <taxon>ecological metagenomes</taxon>
    </lineage>
</organism>
<dbReference type="AlphaFoldDB" id="A0A382F3Z4"/>
<dbReference type="PROSITE" id="PS51464">
    <property type="entry name" value="SIS"/>
    <property type="match status" value="1"/>
</dbReference>
<evidence type="ECO:0008006" key="4">
    <source>
        <dbReference type="Google" id="ProtNLM"/>
    </source>
</evidence>
<dbReference type="InterPro" id="IPR001347">
    <property type="entry name" value="SIS_dom"/>
</dbReference>
<feature type="domain" description="CBS" evidence="1">
    <location>
        <begin position="128"/>
        <end position="187"/>
    </location>
</feature>
<sequence length="250" mass="27536">IDGNDFSHGDSGGVTKKDVMMVYSSSGETNELKKVITYCSRMGIKLISICQKKNSTLSKASDVSVLIPISKEAGLSLLPTTSTTSFLAISDALAVALMNKKKFGLYEFKQRHQSGSIGKFLTYAEDLMIKEKNKLPLINENKKMPEAIKIMTKCKLGTLIALNSKQHLSGVLSDGDVRKHSKENLKNMRVKDLMNKNPVTVEKNTLVAKCLEILQTKKITKLIVGSKSKKNKIKVLGILSIHHILSTDTI</sequence>
<dbReference type="PANTHER" id="PTHR42745">
    <property type="match status" value="1"/>
</dbReference>
<dbReference type="Pfam" id="PF00571">
    <property type="entry name" value="CBS"/>
    <property type="match status" value="1"/>
</dbReference>
<dbReference type="Gene3D" id="3.40.50.10490">
    <property type="entry name" value="Glucose-6-phosphate isomerase like protein, domain 1"/>
    <property type="match status" value="1"/>
</dbReference>
<gene>
    <name evidence="3" type="ORF">METZ01_LOCUS210592</name>
</gene>
<dbReference type="EMBL" id="UINC01047890">
    <property type="protein sequence ID" value="SVB57738.1"/>
    <property type="molecule type" value="Genomic_DNA"/>
</dbReference>